<dbReference type="RefSeq" id="WP_160409151.1">
    <property type="nucleotide sequence ID" value="NZ_WSES01000004.1"/>
</dbReference>
<keyword evidence="1" id="KW-0472">Membrane</keyword>
<sequence>MSATTPLPRPAANLLPTARQCAVVAIFTLSLSWLLHVLSGTPYLGVFGRIGFIGAALLMAYSIAGGVHPRWMGPGPARLAAVVLTAPVAALVTALATQRGRFLAYLGDTQTLVGHVFMVVLSIFFGVLFSLVAMRNERKARERADQLGIELEKNRLERELLDARLRMLHAQIEPHFLFNTLSNVEALVAAGSPNAGPVLRHLIAYLRAAMPRLNDADATLETELQLVRSYLELMQLRMPDRLRFTVSAPAGAGTLRFPAMALLTLVENAIRHGIDPNIDGGSIDVGGRLDDTAGKLVLWVHDTGKGMSETAQPGTGLSNLRTRLHAFYGDGARVDLHEVEPHGLRVELHFYAGGKA</sequence>
<keyword evidence="3" id="KW-0808">Transferase</keyword>
<dbReference type="InterPro" id="IPR050640">
    <property type="entry name" value="Bact_2-comp_sensor_kinase"/>
</dbReference>
<keyword evidence="4" id="KW-1185">Reference proteome</keyword>
<accession>A0A7X3FZN2</accession>
<organism evidence="3 4">
    <name type="scientific">Massilia cellulosiltytica</name>
    <dbReference type="NCBI Taxonomy" id="2683234"/>
    <lineage>
        <taxon>Bacteria</taxon>
        <taxon>Pseudomonadati</taxon>
        <taxon>Pseudomonadota</taxon>
        <taxon>Betaproteobacteria</taxon>
        <taxon>Burkholderiales</taxon>
        <taxon>Oxalobacteraceae</taxon>
        <taxon>Telluria group</taxon>
        <taxon>Massilia</taxon>
    </lineage>
</organism>
<feature type="domain" description="Signal transduction histidine kinase internal region" evidence="2">
    <location>
        <begin position="163"/>
        <end position="242"/>
    </location>
</feature>
<dbReference type="Gene3D" id="3.30.565.10">
    <property type="entry name" value="Histidine kinase-like ATPase, C-terminal domain"/>
    <property type="match status" value="1"/>
</dbReference>
<feature type="transmembrane region" description="Helical" evidence="1">
    <location>
        <begin position="21"/>
        <end position="40"/>
    </location>
</feature>
<protein>
    <submittedName>
        <fullName evidence="3">Sensor histidine kinase</fullName>
    </submittedName>
</protein>
<dbReference type="PANTHER" id="PTHR34220:SF9">
    <property type="entry name" value="SIGNAL TRANSDUCTION HISTIDINE KINASE INTERNAL REGION DOMAIN-CONTAINING PROTEIN"/>
    <property type="match status" value="1"/>
</dbReference>
<comment type="caution">
    <text evidence="3">The sequence shown here is derived from an EMBL/GenBank/DDBJ whole genome shotgun (WGS) entry which is preliminary data.</text>
</comment>
<gene>
    <name evidence="3" type="ORF">GPY61_13545</name>
</gene>
<keyword evidence="1" id="KW-0812">Transmembrane</keyword>
<name>A0A7X3FZN2_9BURK</name>
<feature type="transmembrane region" description="Helical" evidence="1">
    <location>
        <begin position="112"/>
        <end position="133"/>
    </location>
</feature>
<dbReference type="InterPro" id="IPR036890">
    <property type="entry name" value="HATPase_C_sf"/>
</dbReference>
<dbReference type="GO" id="GO:0000155">
    <property type="term" value="F:phosphorelay sensor kinase activity"/>
    <property type="evidence" value="ECO:0007669"/>
    <property type="project" value="InterPro"/>
</dbReference>
<dbReference type="GO" id="GO:0016020">
    <property type="term" value="C:membrane"/>
    <property type="evidence" value="ECO:0007669"/>
    <property type="project" value="InterPro"/>
</dbReference>
<dbReference type="Pfam" id="PF06580">
    <property type="entry name" value="His_kinase"/>
    <property type="match status" value="1"/>
</dbReference>
<proteinExistence type="predicted"/>
<evidence type="ECO:0000259" key="2">
    <source>
        <dbReference type="Pfam" id="PF06580"/>
    </source>
</evidence>
<keyword evidence="1" id="KW-1133">Transmembrane helix</keyword>
<dbReference type="SUPFAM" id="SSF55874">
    <property type="entry name" value="ATPase domain of HSP90 chaperone/DNA topoisomerase II/histidine kinase"/>
    <property type="match status" value="1"/>
</dbReference>
<dbReference type="Proteomes" id="UP000443353">
    <property type="component" value="Unassembled WGS sequence"/>
</dbReference>
<dbReference type="InterPro" id="IPR010559">
    <property type="entry name" value="Sig_transdc_His_kin_internal"/>
</dbReference>
<dbReference type="PANTHER" id="PTHR34220">
    <property type="entry name" value="SENSOR HISTIDINE KINASE YPDA"/>
    <property type="match status" value="1"/>
</dbReference>
<reference evidence="3 4" key="1">
    <citation type="submission" date="2019-12" db="EMBL/GenBank/DDBJ databases">
        <authorList>
            <person name="Li C."/>
            <person name="Zhao J."/>
        </authorList>
    </citation>
    <scope>NUCLEOTIDE SEQUENCE [LARGE SCALE GENOMIC DNA]</scope>
    <source>
        <strain evidence="3 4">NEAU-DD11</strain>
    </source>
</reference>
<feature type="transmembrane region" description="Helical" evidence="1">
    <location>
        <begin position="46"/>
        <end position="67"/>
    </location>
</feature>
<evidence type="ECO:0000256" key="1">
    <source>
        <dbReference type="SAM" id="Phobius"/>
    </source>
</evidence>
<evidence type="ECO:0000313" key="4">
    <source>
        <dbReference type="Proteomes" id="UP000443353"/>
    </source>
</evidence>
<keyword evidence="3" id="KW-0418">Kinase</keyword>
<evidence type="ECO:0000313" key="3">
    <source>
        <dbReference type="EMBL" id="MVW60953.1"/>
    </source>
</evidence>
<dbReference type="AlphaFoldDB" id="A0A7X3FZN2"/>
<feature type="transmembrane region" description="Helical" evidence="1">
    <location>
        <begin position="79"/>
        <end position="97"/>
    </location>
</feature>
<dbReference type="EMBL" id="WSES01000004">
    <property type="protein sequence ID" value="MVW60953.1"/>
    <property type="molecule type" value="Genomic_DNA"/>
</dbReference>